<name>A0ABW5H449_9PSEU</name>
<sequence>MVGSAVAVAGERLVLLDAATGVRRPTALQTSTGIRGVGALTTTFAVGEHSETESGEATDMVWGIDPHDGSKAWGTRLPRPMGDGLTAGEGRVLVPTMAAETKPPAGFLVLRESDGVLAWGETRGGTAEWLTCAMPRAIYAASSDTVYAYPNQS</sequence>
<dbReference type="RefSeq" id="WP_378303288.1">
    <property type="nucleotide sequence ID" value="NZ_JBHUKS010000007.1"/>
</dbReference>
<dbReference type="EMBL" id="JBHUKS010000007">
    <property type="protein sequence ID" value="MFD2468037.1"/>
    <property type="molecule type" value="Genomic_DNA"/>
</dbReference>
<gene>
    <name evidence="1" type="ORF">ACFSVL_11615</name>
</gene>
<organism evidence="1 2">
    <name type="scientific">Amycolatopsis silviterrae</name>
    <dbReference type="NCBI Taxonomy" id="1656914"/>
    <lineage>
        <taxon>Bacteria</taxon>
        <taxon>Bacillati</taxon>
        <taxon>Actinomycetota</taxon>
        <taxon>Actinomycetes</taxon>
        <taxon>Pseudonocardiales</taxon>
        <taxon>Pseudonocardiaceae</taxon>
        <taxon>Amycolatopsis</taxon>
    </lineage>
</organism>
<reference evidence="2" key="1">
    <citation type="journal article" date="2019" name="Int. J. Syst. Evol. Microbiol.">
        <title>The Global Catalogue of Microorganisms (GCM) 10K type strain sequencing project: providing services to taxonomists for standard genome sequencing and annotation.</title>
        <authorList>
            <consortium name="The Broad Institute Genomics Platform"/>
            <consortium name="The Broad Institute Genome Sequencing Center for Infectious Disease"/>
            <person name="Wu L."/>
            <person name="Ma J."/>
        </authorList>
    </citation>
    <scope>NUCLEOTIDE SEQUENCE [LARGE SCALE GENOMIC DNA]</scope>
    <source>
        <strain evidence="2">CGMCC 4.7641</strain>
    </source>
</reference>
<evidence type="ECO:0000313" key="2">
    <source>
        <dbReference type="Proteomes" id="UP001597483"/>
    </source>
</evidence>
<evidence type="ECO:0008006" key="3">
    <source>
        <dbReference type="Google" id="ProtNLM"/>
    </source>
</evidence>
<protein>
    <recommendedName>
        <fullName evidence="3">PQQ-binding-like beta-propeller repeat protein</fullName>
    </recommendedName>
</protein>
<keyword evidence="2" id="KW-1185">Reference proteome</keyword>
<accession>A0ABW5H449</accession>
<dbReference type="Proteomes" id="UP001597483">
    <property type="component" value="Unassembled WGS sequence"/>
</dbReference>
<proteinExistence type="predicted"/>
<comment type="caution">
    <text evidence="1">The sequence shown here is derived from an EMBL/GenBank/DDBJ whole genome shotgun (WGS) entry which is preliminary data.</text>
</comment>
<evidence type="ECO:0000313" key="1">
    <source>
        <dbReference type="EMBL" id="MFD2468037.1"/>
    </source>
</evidence>